<evidence type="ECO:0000313" key="2">
    <source>
        <dbReference type="Proteomes" id="UP000632154"/>
    </source>
</evidence>
<gene>
    <name evidence="1" type="ORF">GCM10017783_09340</name>
</gene>
<sequence>MAQHYGPVAQHIAHSNELVNFVNRYAKALTGRTCTNFGAPEMPLGGLVLPKTEFTTGTAEDFAKLLTKNVAESDKRLGNTSKVMLDAPQQVVAVWVKAKEGSAVTVVQFRGERAMLTGCGL</sequence>
<dbReference type="EMBL" id="BNAL01000008">
    <property type="protein sequence ID" value="GHF99432.1"/>
    <property type="molecule type" value="Genomic_DNA"/>
</dbReference>
<comment type="caution">
    <text evidence="1">The sequence shown here is derived from an EMBL/GenBank/DDBJ whole genome shotgun (WGS) entry which is preliminary data.</text>
</comment>
<reference evidence="2" key="1">
    <citation type="journal article" date="2019" name="Int. J. Syst. Evol. Microbiol.">
        <title>The Global Catalogue of Microorganisms (GCM) 10K type strain sequencing project: providing services to taxonomists for standard genome sequencing and annotation.</title>
        <authorList>
            <consortium name="The Broad Institute Genomics Platform"/>
            <consortium name="The Broad Institute Genome Sequencing Center for Infectious Disease"/>
            <person name="Wu L."/>
            <person name="Ma J."/>
        </authorList>
    </citation>
    <scope>NUCLEOTIDE SEQUENCE [LARGE SCALE GENOMIC DNA]</scope>
    <source>
        <strain evidence="2">CGMCC 1.18439</strain>
    </source>
</reference>
<keyword evidence="2" id="KW-1185">Reference proteome</keyword>
<organism evidence="1 2">
    <name type="scientific">Deinococcus piscis</name>
    <dbReference type="NCBI Taxonomy" id="394230"/>
    <lineage>
        <taxon>Bacteria</taxon>
        <taxon>Thermotogati</taxon>
        <taxon>Deinococcota</taxon>
        <taxon>Deinococci</taxon>
        <taxon>Deinococcales</taxon>
        <taxon>Deinococcaceae</taxon>
        <taxon>Deinococcus</taxon>
    </lineage>
</organism>
<evidence type="ECO:0000313" key="1">
    <source>
        <dbReference type="EMBL" id="GHF99432.1"/>
    </source>
</evidence>
<dbReference type="Proteomes" id="UP000632154">
    <property type="component" value="Unassembled WGS sequence"/>
</dbReference>
<name>A0ABQ3K628_9DEIO</name>
<accession>A0ABQ3K628</accession>
<proteinExistence type="predicted"/>
<protein>
    <submittedName>
        <fullName evidence="1">Uncharacterized protein</fullName>
    </submittedName>
</protein>